<reference evidence="1" key="1">
    <citation type="journal article" date="2020" name="New Phytol.">
        <title>Comparative genomics reveals dynamic genome evolution in host specialist ectomycorrhizal fungi.</title>
        <authorList>
            <person name="Lofgren L.A."/>
            <person name="Nguyen N.H."/>
            <person name="Vilgalys R."/>
            <person name="Ruytinx J."/>
            <person name="Liao H.L."/>
            <person name="Branco S."/>
            <person name="Kuo A."/>
            <person name="LaButti K."/>
            <person name="Lipzen A."/>
            <person name="Andreopoulos W."/>
            <person name="Pangilinan J."/>
            <person name="Riley R."/>
            <person name="Hundley H."/>
            <person name="Na H."/>
            <person name="Barry K."/>
            <person name="Grigoriev I.V."/>
            <person name="Stajich J.E."/>
            <person name="Kennedy P.G."/>
        </authorList>
    </citation>
    <scope>NUCLEOTIDE SEQUENCE</scope>
    <source>
        <strain evidence="1">FC423</strain>
    </source>
</reference>
<organism evidence="1 2">
    <name type="scientific">Suillus discolor</name>
    <dbReference type="NCBI Taxonomy" id="1912936"/>
    <lineage>
        <taxon>Eukaryota</taxon>
        <taxon>Fungi</taxon>
        <taxon>Dikarya</taxon>
        <taxon>Basidiomycota</taxon>
        <taxon>Agaricomycotina</taxon>
        <taxon>Agaricomycetes</taxon>
        <taxon>Agaricomycetidae</taxon>
        <taxon>Boletales</taxon>
        <taxon>Suillineae</taxon>
        <taxon>Suillaceae</taxon>
        <taxon>Suillus</taxon>
    </lineage>
</organism>
<proteinExistence type="predicted"/>
<dbReference type="Proteomes" id="UP000823399">
    <property type="component" value="Unassembled WGS sequence"/>
</dbReference>
<dbReference type="OrthoDB" id="2649824at2759"/>
<comment type="caution">
    <text evidence="1">The sequence shown here is derived from an EMBL/GenBank/DDBJ whole genome shotgun (WGS) entry which is preliminary data.</text>
</comment>
<dbReference type="RefSeq" id="XP_041294537.1">
    <property type="nucleotide sequence ID" value="XM_041433537.1"/>
</dbReference>
<protein>
    <submittedName>
        <fullName evidence="1">Uncharacterized protein</fullName>
    </submittedName>
</protein>
<evidence type="ECO:0000313" key="2">
    <source>
        <dbReference type="Proteomes" id="UP000823399"/>
    </source>
</evidence>
<keyword evidence="2" id="KW-1185">Reference proteome</keyword>
<dbReference type="EMBL" id="JABBWM010000018">
    <property type="protein sequence ID" value="KAG2111178.1"/>
    <property type="molecule type" value="Genomic_DNA"/>
</dbReference>
<gene>
    <name evidence="1" type="ORF">F5147DRAFT_651389</name>
</gene>
<dbReference type="GeneID" id="64695796"/>
<evidence type="ECO:0000313" key="1">
    <source>
        <dbReference type="EMBL" id="KAG2111178.1"/>
    </source>
</evidence>
<name>A0A9P7JVS2_9AGAM</name>
<sequence length="203" mass="22734">MSETEKTLDERGMIGRKASQHWGKLPTMKGSREVPTGRMMKCQGHFMMVVLLDSQLKMLEGPECRRVATASIEWLIGVRGFSRIQKVTVACGLEVLISLSSTFISKACQVIHPALVRILEVIAHTPNMDPFITCIVNIWDTSVSYDPPVSLFPVLRRLTWDANTTRSAAEFLRILTIFEYKASGGILLMLLRALQPTKKMVSP</sequence>
<accession>A0A9P7JVS2</accession>
<dbReference type="AlphaFoldDB" id="A0A9P7JVS2"/>